<dbReference type="InterPro" id="IPR048144">
    <property type="entry name" value="YicS_fam"/>
</dbReference>
<protein>
    <recommendedName>
        <fullName evidence="1">Uncharacterized protein YicS</fullName>
    </recommendedName>
</protein>
<dbReference type="AlphaFoldDB" id="A0A9X2W5I8"/>
<comment type="caution">
    <text evidence="3">The sequence shown here is derived from an EMBL/GenBank/DDBJ whole genome shotgun (WGS) entry which is preliminary data.</text>
</comment>
<evidence type="ECO:0000313" key="4">
    <source>
        <dbReference type="Proteomes" id="UP001150641"/>
    </source>
</evidence>
<keyword evidence="2" id="KW-0732">Signal</keyword>
<sequence>MALTKILPLLICLTASASAAAESAFQSLQFEQHKQQVMTELKKVCHQPKGMTDTAWANSILSSEDNQRHVREATVAIERNNTQNYWDAIGKVECPEM</sequence>
<feature type="chain" id="PRO_5040746397" description="Uncharacterized protein YicS" evidence="2">
    <location>
        <begin position="21"/>
        <end position="97"/>
    </location>
</feature>
<gene>
    <name evidence="3" type="ORF">MUA00_00940</name>
</gene>
<evidence type="ECO:0000256" key="2">
    <source>
        <dbReference type="SAM" id="SignalP"/>
    </source>
</evidence>
<name>A0A9X2W5I8_9ENTR</name>
<dbReference type="Proteomes" id="UP001150641">
    <property type="component" value="Unassembled WGS sequence"/>
</dbReference>
<keyword evidence="4" id="KW-1185">Reference proteome</keyword>
<accession>A0A9X2W5I8</accession>
<evidence type="ECO:0000256" key="1">
    <source>
        <dbReference type="ARBA" id="ARBA00035681"/>
    </source>
</evidence>
<evidence type="ECO:0000313" key="3">
    <source>
        <dbReference type="EMBL" id="MCT4700393.1"/>
    </source>
</evidence>
<proteinExistence type="predicted"/>
<organism evidence="3 4">
    <name type="scientific">Dryocola boscaweniae</name>
    <dbReference type="NCBI Taxonomy" id="2925397"/>
    <lineage>
        <taxon>Bacteria</taxon>
        <taxon>Pseudomonadati</taxon>
        <taxon>Pseudomonadota</taxon>
        <taxon>Gammaproteobacteria</taxon>
        <taxon>Enterobacterales</taxon>
        <taxon>Enterobacteriaceae</taxon>
        <taxon>Dryocola</taxon>
    </lineage>
</organism>
<dbReference type="NCBIfam" id="NF041639">
    <property type="entry name" value="YicS_fam"/>
    <property type="match status" value="1"/>
</dbReference>
<dbReference type="EMBL" id="JALHAP010000064">
    <property type="protein sequence ID" value="MCT4700393.1"/>
    <property type="molecule type" value="Genomic_DNA"/>
</dbReference>
<reference evidence="3" key="1">
    <citation type="submission" date="2022-03" db="EMBL/GenBank/DDBJ databases">
        <title>Proposal of a novel genus Dryocolo and two novel species.</title>
        <authorList>
            <person name="Maddock D.W."/>
            <person name="Brady C.L."/>
            <person name="Denman S."/>
            <person name="Arnold D."/>
        </authorList>
    </citation>
    <scope>NUCLEOTIDE SEQUENCE</scope>
    <source>
        <strain evidence="3">H6W4</strain>
    </source>
</reference>
<dbReference type="RefSeq" id="WP_271124970.1">
    <property type="nucleotide sequence ID" value="NZ_JALHAN010000069.1"/>
</dbReference>
<feature type="signal peptide" evidence="2">
    <location>
        <begin position="1"/>
        <end position="20"/>
    </location>
</feature>